<dbReference type="PIRSF" id="PIRSF017082">
    <property type="entry name" value="YflP"/>
    <property type="match status" value="1"/>
</dbReference>
<protein>
    <submittedName>
        <fullName evidence="3">Tripartite-type tricarboxylate transporter receptor subunit TctC</fullName>
    </submittedName>
</protein>
<dbReference type="Gene3D" id="3.40.190.150">
    <property type="entry name" value="Bordetella uptake gene, domain 1"/>
    <property type="match status" value="1"/>
</dbReference>
<dbReference type="PANTHER" id="PTHR42928">
    <property type="entry name" value="TRICARBOXYLATE-BINDING PROTEIN"/>
    <property type="match status" value="1"/>
</dbReference>
<dbReference type="CDD" id="cd13578">
    <property type="entry name" value="PBP2_Bug27"/>
    <property type="match status" value="1"/>
</dbReference>
<dbReference type="InterPro" id="IPR005064">
    <property type="entry name" value="BUG"/>
</dbReference>
<comment type="similarity">
    <text evidence="1">Belongs to the UPF0065 (bug) family.</text>
</comment>
<feature type="chain" id="PRO_5020302850" evidence="2">
    <location>
        <begin position="20"/>
        <end position="318"/>
    </location>
</feature>
<evidence type="ECO:0000256" key="2">
    <source>
        <dbReference type="SAM" id="SignalP"/>
    </source>
</evidence>
<gene>
    <name evidence="3" type="ORF">EV686_101596</name>
</gene>
<evidence type="ECO:0000313" key="4">
    <source>
        <dbReference type="Proteomes" id="UP000294692"/>
    </source>
</evidence>
<keyword evidence="3" id="KW-0675">Receptor</keyword>
<dbReference type="Pfam" id="PF03401">
    <property type="entry name" value="TctC"/>
    <property type="match status" value="1"/>
</dbReference>
<feature type="signal peptide" evidence="2">
    <location>
        <begin position="1"/>
        <end position="19"/>
    </location>
</feature>
<organism evidence="3 4">
    <name type="scientific">Paracandidimonas soli</name>
    <dbReference type="NCBI Taxonomy" id="1917182"/>
    <lineage>
        <taxon>Bacteria</taxon>
        <taxon>Pseudomonadati</taxon>
        <taxon>Pseudomonadota</taxon>
        <taxon>Betaproteobacteria</taxon>
        <taxon>Burkholderiales</taxon>
        <taxon>Alcaligenaceae</taxon>
        <taxon>Paracandidimonas</taxon>
    </lineage>
</organism>
<reference evidence="3 4" key="1">
    <citation type="submission" date="2019-03" db="EMBL/GenBank/DDBJ databases">
        <title>Genomic Encyclopedia of Type Strains, Phase IV (KMG-IV): sequencing the most valuable type-strain genomes for metagenomic binning, comparative biology and taxonomic classification.</title>
        <authorList>
            <person name="Goeker M."/>
        </authorList>
    </citation>
    <scope>NUCLEOTIDE SEQUENCE [LARGE SCALE GENOMIC DNA]</scope>
    <source>
        <strain evidence="3 4">DSM 100048</strain>
    </source>
</reference>
<dbReference type="AlphaFoldDB" id="A0A4R3VGI1"/>
<proteinExistence type="inferred from homology"/>
<keyword evidence="4" id="KW-1185">Reference proteome</keyword>
<dbReference type="Proteomes" id="UP000294692">
    <property type="component" value="Unassembled WGS sequence"/>
</dbReference>
<evidence type="ECO:0000256" key="1">
    <source>
        <dbReference type="ARBA" id="ARBA00006987"/>
    </source>
</evidence>
<dbReference type="Gene3D" id="3.40.190.10">
    <property type="entry name" value="Periplasmic binding protein-like II"/>
    <property type="match status" value="1"/>
</dbReference>
<comment type="caution">
    <text evidence="3">The sequence shown here is derived from an EMBL/GenBank/DDBJ whole genome shotgun (WGS) entry which is preliminary data.</text>
</comment>
<dbReference type="OrthoDB" id="5171643at2"/>
<accession>A0A4R3VGI1</accession>
<evidence type="ECO:0000313" key="3">
    <source>
        <dbReference type="EMBL" id="TCV03133.1"/>
    </source>
</evidence>
<name>A0A4R3VGI1_9BURK</name>
<dbReference type="EMBL" id="SMBX01000001">
    <property type="protein sequence ID" value="TCV03133.1"/>
    <property type="molecule type" value="Genomic_DNA"/>
</dbReference>
<dbReference type="InterPro" id="IPR042100">
    <property type="entry name" value="Bug_dom1"/>
</dbReference>
<dbReference type="SUPFAM" id="SSF53850">
    <property type="entry name" value="Periplasmic binding protein-like II"/>
    <property type="match status" value="1"/>
</dbReference>
<keyword evidence="2" id="KW-0732">Signal</keyword>
<dbReference type="PANTHER" id="PTHR42928:SF5">
    <property type="entry name" value="BLR1237 PROTEIN"/>
    <property type="match status" value="1"/>
</dbReference>
<dbReference type="RefSeq" id="WP_132473310.1">
    <property type="nucleotide sequence ID" value="NZ_JBHRVM010000001.1"/>
</dbReference>
<sequence length="318" mass="33399">MLKNIAAVFALALSFTASAQDYPNRPITLVVPFAPGGTVDLMGRIISERLSVHLGQPVIVSNRAGAGGTIGTGVVAKAPADGYTLLVGTQGQVLQPLLYKKLNFDSNKDLLTAATFASVPNVLAVSMNTPAATMSEFVEYARSNPGAINMGSAGIGSINHLVGEIFQDRANVKLTHIPYKGAAPAMTDLQAGEVHALFVNLPNVMSHVAAGKVRLLGIASDKRSPAIPDVPTFAEGGVQDTVLDSWYGVMAPVATPQAVVKKIQDAVLAMTQEQDFAASLIAQGAIPFARNAAESAKIMEDDLKLWAPVVERLNIQMD</sequence>